<dbReference type="InterPro" id="IPR008965">
    <property type="entry name" value="CBM2/CBM3_carb-bd_dom_sf"/>
</dbReference>
<reference evidence="2 3" key="2">
    <citation type="submission" date="2020-03" db="EMBL/GenBank/DDBJ databases">
        <authorList>
            <person name="Ichikawa N."/>
            <person name="Kimura A."/>
            <person name="Kitahashi Y."/>
            <person name="Uohara A."/>
        </authorList>
    </citation>
    <scope>NUCLEOTIDE SEQUENCE [LARGE SCALE GENOMIC DNA]</scope>
    <source>
        <strain evidence="2 3">NBRC 108638</strain>
    </source>
</reference>
<protein>
    <recommendedName>
        <fullName evidence="1">CBM2 domain-containing protein</fullName>
    </recommendedName>
</protein>
<dbReference type="InterPro" id="IPR012291">
    <property type="entry name" value="CBM2_carb-bd_dom_sf"/>
</dbReference>
<comment type="caution">
    <text evidence="2">The sequence shown here is derived from an EMBL/GenBank/DDBJ whole genome shotgun (WGS) entry which is preliminary data.</text>
</comment>
<dbReference type="SUPFAM" id="SSF49384">
    <property type="entry name" value="Carbohydrate-binding domain"/>
    <property type="match status" value="1"/>
</dbReference>
<proteinExistence type="predicted"/>
<dbReference type="GO" id="GO:0004553">
    <property type="term" value="F:hydrolase activity, hydrolyzing O-glycosyl compounds"/>
    <property type="evidence" value="ECO:0007669"/>
    <property type="project" value="InterPro"/>
</dbReference>
<accession>A0A6V8LAD7</accession>
<dbReference type="Pfam" id="PF00553">
    <property type="entry name" value="CBM_2"/>
    <property type="match status" value="1"/>
</dbReference>
<dbReference type="Gene3D" id="2.60.40.290">
    <property type="match status" value="1"/>
</dbReference>
<organism evidence="2 3">
    <name type="scientific">Phytohabitans rumicis</name>
    <dbReference type="NCBI Taxonomy" id="1076125"/>
    <lineage>
        <taxon>Bacteria</taxon>
        <taxon>Bacillati</taxon>
        <taxon>Actinomycetota</taxon>
        <taxon>Actinomycetes</taxon>
        <taxon>Micromonosporales</taxon>
        <taxon>Micromonosporaceae</taxon>
    </lineage>
</organism>
<dbReference type="GO" id="GO:0030247">
    <property type="term" value="F:polysaccharide binding"/>
    <property type="evidence" value="ECO:0007669"/>
    <property type="project" value="UniProtKB-UniRule"/>
</dbReference>
<evidence type="ECO:0000313" key="2">
    <source>
        <dbReference type="EMBL" id="GFJ91988.1"/>
    </source>
</evidence>
<evidence type="ECO:0000259" key="1">
    <source>
        <dbReference type="PROSITE" id="PS51173"/>
    </source>
</evidence>
<name>A0A6V8LAD7_9ACTN</name>
<evidence type="ECO:0000313" key="3">
    <source>
        <dbReference type="Proteomes" id="UP000482960"/>
    </source>
</evidence>
<sequence>MTVTNGTTARTSWTVAWTFANGQTITQIWNATDTASGASHTVRNLSYNGNLGAGQSTTFGFLGSWNGTNSVPTLTCS</sequence>
<dbReference type="SMART" id="SM00637">
    <property type="entry name" value="CBD_II"/>
    <property type="match status" value="1"/>
</dbReference>
<reference evidence="2 3" key="1">
    <citation type="submission" date="2020-03" db="EMBL/GenBank/DDBJ databases">
        <title>Whole genome shotgun sequence of Phytohabitans rumicis NBRC 108638.</title>
        <authorList>
            <person name="Komaki H."/>
            <person name="Tamura T."/>
        </authorList>
    </citation>
    <scope>NUCLEOTIDE SEQUENCE [LARGE SCALE GENOMIC DNA]</scope>
    <source>
        <strain evidence="2 3">NBRC 108638</strain>
    </source>
</reference>
<dbReference type="Proteomes" id="UP000482960">
    <property type="component" value="Unassembled WGS sequence"/>
</dbReference>
<keyword evidence="3" id="KW-1185">Reference proteome</keyword>
<dbReference type="GO" id="GO:0005975">
    <property type="term" value="P:carbohydrate metabolic process"/>
    <property type="evidence" value="ECO:0007669"/>
    <property type="project" value="InterPro"/>
</dbReference>
<dbReference type="AlphaFoldDB" id="A0A6V8LAD7"/>
<feature type="domain" description="CBM2" evidence="1">
    <location>
        <begin position="1"/>
        <end position="77"/>
    </location>
</feature>
<gene>
    <name evidence="2" type="ORF">Prum_056300</name>
</gene>
<dbReference type="PROSITE" id="PS51173">
    <property type="entry name" value="CBM2"/>
    <property type="match status" value="1"/>
</dbReference>
<dbReference type="InterPro" id="IPR001919">
    <property type="entry name" value="CBD2"/>
</dbReference>
<dbReference type="RefSeq" id="WP_246278111.1">
    <property type="nucleotide sequence ID" value="NZ_BLPG01000001.1"/>
</dbReference>
<dbReference type="EMBL" id="BLPG01000001">
    <property type="protein sequence ID" value="GFJ91988.1"/>
    <property type="molecule type" value="Genomic_DNA"/>
</dbReference>